<feature type="compositionally biased region" description="Low complexity" evidence="1">
    <location>
        <begin position="463"/>
        <end position="515"/>
    </location>
</feature>
<feature type="compositionally biased region" description="Basic and acidic residues" evidence="1">
    <location>
        <begin position="114"/>
        <end position="134"/>
    </location>
</feature>
<feature type="compositionally biased region" description="Low complexity" evidence="1">
    <location>
        <begin position="412"/>
        <end position="423"/>
    </location>
</feature>
<feature type="compositionally biased region" description="Pro residues" evidence="1">
    <location>
        <begin position="446"/>
        <end position="462"/>
    </location>
</feature>
<protein>
    <submittedName>
        <fullName evidence="3">AAA family ATPase</fullName>
    </submittedName>
</protein>
<feature type="region of interest" description="Disordered" evidence="1">
    <location>
        <begin position="1"/>
        <end position="554"/>
    </location>
</feature>
<dbReference type="SUPFAM" id="SSF52540">
    <property type="entry name" value="P-loop containing nucleoside triphosphate hydrolases"/>
    <property type="match status" value="1"/>
</dbReference>
<evidence type="ECO:0000313" key="4">
    <source>
        <dbReference type="Proteomes" id="UP001611494"/>
    </source>
</evidence>
<evidence type="ECO:0000259" key="2">
    <source>
        <dbReference type="Pfam" id="PF01656"/>
    </source>
</evidence>
<dbReference type="Gene3D" id="3.40.50.300">
    <property type="entry name" value="P-loop containing nucleotide triphosphate hydrolases"/>
    <property type="match status" value="1"/>
</dbReference>
<comment type="caution">
    <text evidence="3">The sequence shown here is derived from an EMBL/GenBank/DDBJ whole genome shotgun (WGS) entry which is preliminary data.</text>
</comment>
<keyword evidence="4" id="KW-1185">Reference proteome</keyword>
<accession>A0ABW7W0X2</accession>
<feature type="compositionally biased region" description="Pro residues" evidence="1">
    <location>
        <begin position="243"/>
        <end position="257"/>
    </location>
</feature>
<feature type="compositionally biased region" description="Pro residues" evidence="1">
    <location>
        <begin position="214"/>
        <end position="224"/>
    </location>
</feature>
<feature type="compositionally biased region" description="Pro residues" evidence="1">
    <location>
        <begin position="334"/>
        <end position="362"/>
    </location>
</feature>
<feature type="compositionally biased region" description="Polar residues" evidence="1">
    <location>
        <begin position="96"/>
        <end position="111"/>
    </location>
</feature>
<proteinExistence type="predicted"/>
<feature type="compositionally biased region" description="Basic and acidic residues" evidence="1">
    <location>
        <begin position="81"/>
        <end position="92"/>
    </location>
</feature>
<gene>
    <name evidence="3" type="ORF">ACH49Z_21670</name>
</gene>
<dbReference type="InterPro" id="IPR002586">
    <property type="entry name" value="CobQ/CobB/MinD/ParA_Nub-bd_dom"/>
</dbReference>
<dbReference type="InterPro" id="IPR027417">
    <property type="entry name" value="P-loop_NTPase"/>
</dbReference>
<feature type="compositionally biased region" description="Low complexity" evidence="1">
    <location>
        <begin position="294"/>
        <end position="309"/>
    </location>
</feature>
<dbReference type="EMBL" id="JBIRYL010000007">
    <property type="protein sequence ID" value="MFI2232462.1"/>
    <property type="molecule type" value="Genomic_DNA"/>
</dbReference>
<reference evidence="3 4" key="1">
    <citation type="submission" date="2024-10" db="EMBL/GenBank/DDBJ databases">
        <title>The Natural Products Discovery Center: Release of the First 8490 Sequenced Strains for Exploring Actinobacteria Biosynthetic Diversity.</title>
        <authorList>
            <person name="Kalkreuter E."/>
            <person name="Kautsar S.A."/>
            <person name="Yang D."/>
            <person name="Bader C.D."/>
            <person name="Teijaro C.N."/>
            <person name="Fluegel L."/>
            <person name="Davis C.M."/>
            <person name="Simpson J.R."/>
            <person name="Lauterbach L."/>
            <person name="Steele A.D."/>
            <person name="Gui C."/>
            <person name="Meng S."/>
            <person name="Li G."/>
            <person name="Viehrig K."/>
            <person name="Ye F."/>
            <person name="Su P."/>
            <person name="Kiefer A.F."/>
            <person name="Nichols A."/>
            <person name="Cepeda A.J."/>
            <person name="Yan W."/>
            <person name="Fan B."/>
            <person name="Jiang Y."/>
            <person name="Adhikari A."/>
            <person name="Zheng C.-J."/>
            <person name="Schuster L."/>
            <person name="Cowan T.M."/>
            <person name="Smanski M.J."/>
            <person name="Chevrette M.G."/>
            <person name="De Carvalho L.P.S."/>
            <person name="Shen B."/>
        </authorList>
    </citation>
    <scope>NUCLEOTIDE SEQUENCE [LARGE SCALE GENOMIC DNA]</scope>
    <source>
        <strain evidence="3 4">NPDC019377</strain>
    </source>
</reference>
<dbReference type="InterPro" id="IPR050625">
    <property type="entry name" value="ParA/MinD_ATPase"/>
</dbReference>
<sequence length="828" mass="88862">MSRSNDGLPMLPPWLADTEVTGVGEGNFRNYEPPPVQNLPQDEIIPETPEPPEGFFARRGRGEDRAADSDKKKGKGWFRNKNKDQPSLEDRVGTLLPNSNGPRPAQRNNWAEATGRHEWATPRPESAEPARHSGADPFQQAEQSTPAPHPPADRPDVPAPPAPGPQPQWGPDDAPAPTAAVPNAFRAPAADPAEAPVRQPGEPAPEFDRLRPHQPIPPQPPEPESPSGGPDERTGGTTEPVAPTQPPLPPPPPPLPDPPDDSARPDEGPVSQQPLRRLPDLPPSPAEDAGTADPAPGEPSASTESAAAALPRPSDTSAPAPDSFTTPDAFTAPAPAPQTAPGPFPTPDPFRAPESPAPPAPHPGDDWLRTPESVPPSRTSGTGGLGDQARPDGSAPAPDHGGPQRRPPEAAPPAEAVQWQAPEPRQPLPPPHRAPGPQQQWQQHSGPPPQAPGPAPYQPAPPQWQQQQSPQWQQQQQAPQQYGGQAPQQYGGRPPQQQGGPPPQQWQQNPQQYGAPGPGAPSLDDVSVRRAKKASGQGWRKVVHHASGGRINPGMSAEERRLQELVARIRQPVRGDYRIAVLSLKGGVGKTTTTIGLGSTFASIRGDRVIAVDANPDFGTLSQRVPLQTRSTVRDLLLDPAIERYSDVRRHTSQATSRLEVLASERDPAASEAFNEEEYRAVARILQRFYNIILTDCGTGLMHSAMAGVLQLAHSLVLISPTAIDGAQSASATLDWLSLHGYHHLVQNAVVVINSPRDGTPNIDVQQLRQYFLSRCRAVHMIPFDPHMSEGAEIDLPRLKKETKRAYVELAATVADDFTQSYRPHQGG</sequence>
<name>A0ABW7W0X2_9NOCA</name>
<feature type="compositionally biased region" description="Low complexity" evidence="1">
    <location>
        <begin position="324"/>
        <end position="333"/>
    </location>
</feature>
<dbReference type="PANTHER" id="PTHR43384">
    <property type="entry name" value="SEPTUM SITE-DETERMINING PROTEIN MIND HOMOLOG, CHLOROPLASTIC-RELATED"/>
    <property type="match status" value="1"/>
</dbReference>
<dbReference type="Pfam" id="PF01656">
    <property type="entry name" value="CbiA"/>
    <property type="match status" value="1"/>
</dbReference>
<dbReference type="Proteomes" id="UP001611494">
    <property type="component" value="Unassembled WGS sequence"/>
</dbReference>
<feature type="compositionally biased region" description="Pro residues" evidence="1">
    <location>
        <begin position="157"/>
        <end position="168"/>
    </location>
</feature>
<evidence type="ECO:0000256" key="1">
    <source>
        <dbReference type="SAM" id="MobiDB-lite"/>
    </source>
</evidence>
<feature type="compositionally biased region" description="Low complexity" evidence="1">
    <location>
        <begin position="169"/>
        <end position="196"/>
    </location>
</feature>
<organism evidence="3 4">
    <name type="scientific">Nocardia testacea</name>
    <dbReference type="NCBI Taxonomy" id="248551"/>
    <lineage>
        <taxon>Bacteria</taxon>
        <taxon>Bacillati</taxon>
        <taxon>Actinomycetota</taxon>
        <taxon>Actinomycetes</taxon>
        <taxon>Mycobacteriales</taxon>
        <taxon>Nocardiaceae</taxon>
        <taxon>Nocardia</taxon>
    </lineage>
</organism>
<feature type="compositionally biased region" description="Basic and acidic residues" evidence="1">
    <location>
        <begin position="60"/>
        <end position="71"/>
    </location>
</feature>
<dbReference type="RefSeq" id="WP_397064143.1">
    <property type="nucleotide sequence ID" value="NZ_JBIRYL010000007.1"/>
</dbReference>
<feature type="domain" description="CobQ/CobB/MinD/ParA nucleotide binding" evidence="2">
    <location>
        <begin position="579"/>
        <end position="788"/>
    </location>
</feature>
<dbReference type="PANTHER" id="PTHR43384:SF14">
    <property type="entry name" value="ESX-1 SECRETION-ASSOCIATED PROTEIN ESPI"/>
    <property type="match status" value="1"/>
</dbReference>
<feature type="compositionally biased region" description="Pro residues" evidence="1">
    <location>
        <begin position="424"/>
        <end position="434"/>
    </location>
</feature>
<evidence type="ECO:0000313" key="3">
    <source>
        <dbReference type="EMBL" id="MFI2232462.1"/>
    </source>
</evidence>